<dbReference type="Pfam" id="PF07865">
    <property type="entry name" value="DUF1652"/>
    <property type="match status" value="1"/>
</dbReference>
<dbReference type="AlphaFoldDB" id="A0A0M9GC72"/>
<protein>
    <recommendedName>
        <fullName evidence="3">DUF1652 domain-containing protein</fullName>
    </recommendedName>
</protein>
<organism evidence="1 2">
    <name type="scientific">Pseudomonas asplenii</name>
    <dbReference type="NCBI Taxonomy" id="53407"/>
    <lineage>
        <taxon>Bacteria</taxon>
        <taxon>Pseudomonadati</taxon>
        <taxon>Pseudomonadota</taxon>
        <taxon>Gammaproteobacteria</taxon>
        <taxon>Pseudomonadales</taxon>
        <taxon>Pseudomonadaceae</taxon>
        <taxon>Pseudomonas</taxon>
    </lineage>
</organism>
<gene>
    <name evidence="1" type="ORF">PF66_05922</name>
</gene>
<evidence type="ECO:0000313" key="2">
    <source>
        <dbReference type="Proteomes" id="UP000037931"/>
    </source>
</evidence>
<accession>A0A0M9GC72</accession>
<keyword evidence="2" id="KW-1185">Reference proteome</keyword>
<dbReference type="InterPro" id="IPR012448">
    <property type="entry name" value="DUF1652"/>
</dbReference>
<dbReference type="EMBL" id="JSYZ01000028">
    <property type="protein sequence ID" value="KPA87539.1"/>
    <property type="molecule type" value="Genomic_DNA"/>
</dbReference>
<sequence length="80" mass="8825">MFSLMDLRALLEQGFAPLACDCVLGDASLSVRVYDRESGRVDLMVAGIALGGLRQREDAVRLLKELQDELAFNALRRAQS</sequence>
<evidence type="ECO:0000313" key="1">
    <source>
        <dbReference type="EMBL" id="KPA87539.1"/>
    </source>
</evidence>
<dbReference type="STRING" id="50340.PF66_05922"/>
<evidence type="ECO:0008006" key="3">
    <source>
        <dbReference type="Google" id="ProtNLM"/>
    </source>
</evidence>
<dbReference type="PATRIC" id="fig|50340.43.peg.3639"/>
<dbReference type="Proteomes" id="UP000037931">
    <property type="component" value="Unassembled WGS sequence"/>
</dbReference>
<comment type="caution">
    <text evidence="1">The sequence shown here is derived from an EMBL/GenBank/DDBJ whole genome shotgun (WGS) entry which is preliminary data.</text>
</comment>
<name>A0A0M9GC72_9PSED</name>
<reference evidence="1 2" key="1">
    <citation type="journal article" date="2015" name="PLoS ONE">
        <title>Rice-Infecting Pseudomonas Genomes Are Highly Accessorized and Harbor Multiple Putative Virulence Mechanisms to Cause Sheath Brown Rot.</title>
        <authorList>
            <person name="Quibod I.L."/>
            <person name="Grande G."/>
            <person name="Oreiro E.G."/>
            <person name="Borja F.N."/>
            <person name="Dossa G.S."/>
            <person name="Mauleon R."/>
            <person name="Cruz C.V."/>
            <person name="Oliva R."/>
        </authorList>
    </citation>
    <scope>NUCLEOTIDE SEQUENCE [LARGE SCALE GENOMIC DNA]</scope>
    <source>
        <strain evidence="1 2">IRRI 6609</strain>
    </source>
</reference>
<proteinExistence type="predicted"/>